<reference evidence="2" key="2">
    <citation type="submission" date="2023-05" db="EMBL/GenBank/DDBJ databases">
        <authorList>
            <consortium name="Lawrence Berkeley National Laboratory"/>
            <person name="Steindorff A."/>
            <person name="Hensen N."/>
            <person name="Bonometti L."/>
            <person name="Westerberg I."/>
            <person name="Brannstrom I.O."/>
            <person name="Guillou S."/>
            <person name="Cros-Aarteil S."/>
            <person name="Calhoun S."/>
            <person name="Haridas S."/>
            <person name="Kuo A."/>
            <person name="Mondo S."/>
            <person name="Pangilinan J."/>
            <person name="Riley R."/>
            <person name="Labutti K."/>
            <person name="Andreopoulos B."/>
            <person name="Lipzen A."/>
            <person name="Chen C."/>
            <person name="Yanf M."/>
            <person name="Daum C."/>
            <person name="Ng V."/>
            <person name="Clum A."/>
            <person name="Ohm R."/>
            <person name="Martin F."/>
            <person name="Silar P."/>
            <person name="Natvig D."/>
            <person name="Lalanne C."/>
            <person name="Gautier V."/>
            <person name="Ament-Velasquez S.L."/>
            <person name="Kruys A."/>
            <person name="Hutchinson M.I."/>
            <person name="Powell A.J."/>
            <person name="Barry K."/>
            <person name="Miller A.N."/>
            <person name="Grigoriev I.V."/>
            <person name="Debuchy R."/>
            <person name="Gladieux P."/>
            <person name="Thoren M.H."/>
            <person name="Johannesson H."/>
        </authorList>
    </citation>
    <scope>NUCLEOTIDE SEQUENCE</scope>
    <source>
        <strain evidence="2">CBS 103.79</strain>
    </source>
</reference>
<evidence type="ECO:0000256" key="1">
    <source>
        <dbReference type="SAM" id="MobiDB-lite"/>
    </source>
</evidence>
<accession>A0AAN6MQU1</accession>
<evidence type="ECO:0000313" key="2">
    <source>
        <dbReference type="EMBL" id="KAK3905401.1"/>
    </source>
</evidence>
<comment type="caution">
    <text evidence="2">The sequence shown here is derived from an EMBL/GenBank/DDBJ whole genome shotgun (WGS) entry which is preliminary data.</text>
</comment>
<name>A0AAN6MQU1_9PEZI</name>
<reference evidence="2" key="1">
    <citation type="journal article" date="2023" name="Mol. Phylogenet. Evol.">
        <title>Genome-scale phylogeny and comparative genomics of the fungal order Sordariales.</title>
        <authorList>
            <person name="Hensen N."/>
            <person name="Bonometti L."/>
            <person name="Westerberg I."/>
            <person name="Brannstrom I.O."/>
            <person name="Guillou S."/>
            <person name="Cros-Aarteil S."/>
            <person name="Calhoun S."/>
            <person name="Haridas S."/>
            <person name="Kuo A."/>
            <person name="Mondo S."/>
            <person name="Pangilinan J."/>
            <person name="Riley R."/>
            <person name="LaButti K."/>
            <person name="Andreopoulos B."/>
            <person name="Lipzen A."/>
            <person name="Chen C."/>
            <person name="Yan M."/>
            <person name="Daum C."/>
            <person name="Ng V."/>
            <person name="Clum A."/>
            <person name="Steindorff A."/>
            <person name="Ohm R.A."/>
            <person name="Martin F."/>
            <person name="Silar P."/>
            <person name="Natvig D.O."/>
            <person name="Lalanne C."/>
            <person name="Gautier V."/>
            <person name="Ament-Velasquez S.L."/>
            <person name="Kruys A."/>
            <person name="Hutchinson M.I."/>
            <person name="Powell A.J."/>
            <person name="Barry K."/>
            <person name="Miller A.N."/>
            <person name="Grigoriev I.V."/>
            <person name="Debuchy R."/>
            <person name="Gladieux P."/>
            <person name="Hiltunen Thoren M."/>
            <person name="Johannesson H."/>
        </authorList>
    </citation>
    <scope>NUCLEOTIDE SEQUENCE</scope>
    <source>
        <strain evidence="2">CBS 103.79</strain>
    </source>
</reference>
<proteinExistence type="predicted"/>
<dbReference type="EMBL" id="MU855360">
    <property type="protein sequence ID" value="KAK3905401.1"/>
    <property type="molecule type" value="Genomic_DNA"/>
</dbReference>
<feature type="region of interest" description="Disordered" evidence="1">
    <location>
        <begin position="1"/>
        <end position="20"/>
    </location>
</feature>
<sequence>MFQSHCAASRESHTLAARRSPDTSVLLKSNTFLAFLVVHPATSSTASPSWVANFTAPRSASSATVSASADFSEPRAMASATASTPLPAASTPACNIPSADVATVLKSSRIPRASATSLSCVWRVVSSVASAMSRWASLTAPTAEARRILLVWHLDKEIGVEHEIPLFIEIWRALGSRMAISNDDEVAKNWPEGVRTGDIVLKSASLDVFVGRQDEISIDGPGTSFQFAIWDVVGMAGGKISASMLLGRDNSTEEALWTVTGAFDGVFSLSRSPRPCAIHS</sequence>
<keyword evidence="3" id="KW-1185">Reference proteome</keyword>
<protein>
    <submittedName>
        <fullName evidence="2">Uncharacterized protein</fullName>
    </submittedName>
</protein>
<organism evidence="2 3">
    <name type="scientific">Staphylotrichum tortipilum</name>
    <dbReference type="NCBI Taxonomy" id="2831512"/>
    <lineage>
        <taxon>Eukaryota</taxon>
        <taxon>Fungi</taxon>
        <taxon>Dikarya</taxon>
        <taxon>Ascomycota</taxon>
        <taxon>Pezizomycotina</taxon>
        <taxon>Sordariomycetes</taxon>
        <taxon>Sordariomycetidae</taxon>
        <taxon>Sordariales</taxon>
        <taxon>Chaetomiaceae</taxon>
        <taxon>Staphylotrichum</taxon>
    </lineage>
</organism>
<evidence type="ECO:0000313" key="3">
    <source>
        <dbReference type="Proteomes" id="UP001303889"/>
    </source>
</evidence>
<gene>
    <name evidence="2" type="ORF">C8A05DRAFT_30804</name>
</gene>
<dbReference type="AlphaFoldDB" id="A0AAN6MQU1"/>
<dbReference type="Proteomes" id="UP001303889">
    <property type="component" value="Unassembled WGS sequence"/>
</dbReference>